<evidence type="ECO:0000313" key="3">
    <source>
        <dbReference type="Proteomes" id="UP001222325"/>
    </source>
</evidence>
<protein>
    <submittedName>
        <fullName evidence="2">Uncharacterized protein</fullName>
    </submittedName>
</protein>
<name>A0AAD6U7I9_9AGAR</name>
<feature type="region of interest" description="Disordered" evidence="1">
    <location>
        <begin position="45"/>
        <end position="74"/>
    </location>
</feature>
<feature type="region of interest" description="Disordered" evidence="1">
    <location>
        <begin position="191"/>
        <end position="218"/>
    </location>
</feature>
<organism evidence="2 3">
    <name type="scientific">Mycena belliarum</name>
    <dbReference type="NCBI Taxonomy" id="1033014"/>
    <lineage>
        <taxon>Eukaryota</taxon>
        <taxon>Fungi</taxon>
        <taxon>Dikarya</taxon>
        <taxon>Basidiomycota</taxon>
        <taxon>Agaricomycotina</taxon>
        <taxon>Agaricomycetes</taxon>
        <taxon>Agaricomycetidae</taxon>
        <taxon>Agaricales</taxon>
        <taxon>Marasmiineae</taxon>
        <taxon>Mycenaceae</taxon>
        <taxon>Mycena</taxon>
    </lineage>
</organism>
<keyword evidence="3" id="KW-1185">Reference proteome</keyword>
<accession>A0AAD6U7I9</accession>
<feature type="compositionally biased region" description="Low complexity" evidence="1">
    <location>
        <begin position="191"/>
        <end position="210"/>
    </location>
</feature>
<proteinExistence type="predicted"/>
<gene>
    <name evidence="2" type="ORF">B0H15DRAFT_947315</name>
</gene>
<evidence type="ECO:0000256" key="1">
    <source>
        <dbReference type="SAM" id="MobiDB-lite"/>
    </source>
</evidence>
<dbReference type="AlphaFoldDB" id="A0AAD6U7I9"/>
<evidence type="ECO:0000313" key="2">
    <source>
        <dbReference type="EMBL" id="KAJ7093992.1"/>
    </source>
</evidence>
<sequence length="218" mass="24532">MPLPIFSACFLRFRSRADADIREPSLGPRLLVDANPANRNLNLSLTHRHQTQAPAHTRTRRPAEQAPPLSPTTTNLFDTFPRVLWGGYRRYYDAVARAAFVDLPARDSSLPSDEDEEDPWSWDTLPAFNGKTARCRLRRAPPRPRHSHSCPRLRKKPRLRTSALPLVVDATDRDRWPAWVAEFVVAVDVSHPTSHPTLPSPTDDAAGADDCPPDAPRR</sequence>
<comment type="caution">
    <text evidence="2">The sequence shown here is derived from an EMBL/GenBank/DDBJ whole genome shotgun (WGS) entry which is preliminary data.</text>
</comment>
<dbReference type="EMBL" id="JARJCN010000015">
    <property type="protein sequence ID" value="KAJ7093992.1"/>
    <property type="molecule type" value="Genomic_DNA"/>
</dbReference>
<dbReference type="Proteomes" id="UP001222325">
    <property type="component" value="Unassembled WGS sequence"/>
</dbReference>
<reference evidence="2" key="1">
    <citation type="submission" date="2023-03" db="EMBL/GenBank/DDBJ databases">
        <title>Massive genome expansion in bonnet fungi (Mycena s.s.) driven by repeated elements and novel gene families across ecological guilds.</title>
        <authorList>
            <consortium name="Lawrence Berkeley National Laboratory"/>
            <person name="Harder C.B."/>
            <person name="Miyauchi S."/>
            <person name="Viragh M."/>
            <person name="Kuo A."/>
            <person name="Thoen E."/>
            <person name="Andreopoulos B."/>
            <person name="Lu D."/>
            <person name="Skrede I."/>
            <person name="Drula E."/>
            <person name="Henrissat B."/>
            <person name="Morin E."/>
            <person name="Kohler A."/>
            <person name="Barry K."/>
            <person name="LaButti K."/>
            <person name="Morin E."/>
            <person name="Salamov A."/>
            <person name="Lipzen A."/>
            <person name="Mereny Z."/>
            <person name="Hegedus B."/>
            <person name="Baldrian P."/>
            <person name="Stursova M."/>
            <person name="Weitz H."/>
            <person name="Taylor A."/>
            <person name="Grigoriev I.V."/>
            <person name="Nagy L.G."/>
            <person name="Martin F."/>
            <person name="Kauserud H."/>
        </authorList>
    </citation>
    <scope>NUCLEOTIDE SEQUENCE</scope>
    <source>
        <strain evidence="2">CBHHK173m</strain>
    </source>
</reference>